<organism evidence="2 3">
    <name type="scientific">Pseudobutyrivibrio xylanivorans</name>
    <dbReference type="NCBI Taxonomy" id="185007"/>
    <lineage>
        <taxon>Bacteria</taxon>
        <taxon>Bacillati</taxon>
        <taxon>Bacillota</taxon>
        <taxon>Clostridia</taxon>
        <taxon>Lachnospirales</taxon>
        <taxon>Lachnospiraceae</taxon>
        <taxon>Pseudobutyrivibrio</taxon>
    </lineage>
</organism>
<reference evidence="2 3" key="1">
    <citation type="submission" date="2019-09" db="EMBL/GenBank/DDBJ databases">
        <authorList>
            <person name="Pidcock S.E."/>
            <person name="Huws S.A."/>
        </authorList>
    </citation>
    <scope>NUCLEOTIDE SEQUENCE [LARGE SCALE GENOMIC DNA]</scope>
    <source>
        <strain evidence="2 3">MZ8</strain>
    </source>
</reference>
<dbReference type="InterPro" id="IPR011322">
    <property type="entry name" value="N-reg_PII-like_a/b"/>
</dbReference>
<dbReference type="Gene3D" id="3.30.70.120">
    <property type="match status" value="1"/>
</dbReference>
<dbReference type="SUPFAM" id="SSF54913">
    <property type="entry name" value="GlnB-like"/>
    <property type="match status" value="1"/>
</dbReference>
<comment type="caution">
    <text evidence="2">The sequence shown here is derived from an EMBL/GenBank/DDBJ whole genome shotgun (WGS) entry which is preliminary data.</text>
</comment>
<accession>A0A6M0LKI6</accession>
<dbReference type="InterPro" id="IPR002187">
    <property type="entry name" value="N-reg_PII"/>
</dbReference>
<dbReference type="EMBL" id="VTVE01000004">
    <property type="protein sequence ID" value="NEX02670.1"/>
    <property type="molecule type" value="Genomic_DNA"/>
</dbReference>
<proteinExistence type="inferred from homology"/>
<dbReference type="SMART" id="SM00938">
    <property type="entry name" value="P-II"/>
    <property type="match status" value="1"/>
</dbReference>
<sequence length="127" mass="14044">MLMRVAIEELSKVEIITREAKVSELTENASRFGITGMTIYNALGCGVQLGTQEYENEKSDSLRLLSKQVVMVVLPTREVDSFLDFVEKSLYTGHIGDGKIFVTPVTNAIRVRTGEEGMDALKEGTLD</sequence>
<evidence type="ECO:0000313" key="2">
    <source>
        <dbReference type="EMBL" id="NEX02670.1"/>
    </source>
</evidence>
<dbReference type="InterPro" id="IPR015867">
    <property type="entry name" value="N-reg_PII/ATP_PRibTrfase_C"/>
</dbReference>
<dbReference type="GO" id="GO:0005829">
    <property type="term" value="C:cytosol"/>
    <property type="evidence" value="ECO:0007669"/>
    <property type="project" value="TreeGrafter"/>
</dbReference>
<name>A0A6M0LKI6_PSEXY</name>
<dbReference type="GO" id="GO:0005524">
    <property type="term" value="F:ATP binding"/>
    <property type="evidence" value="ECO:0007669"/>
    <property type="project" value="TreeGrafter"/>
</dbReference>
<dbReference type="Proteomes" id="UP000473091">
    <property type="component" value="Unassembled WGS sequence"/>
</dbReference>
<dbReference type="Pfam" id="PF00543">
    <property type="entry name" value="P-II"/>
    <property type="match status" value="1"/>
</dbReference>
<dbReference type="AlphaFoldDB" id="A0A6M0LKI6"/>
<comment type="similarity">
    <text evidence="1">Belongs to the P(II) protein family.</text>
</comment>
<dbReference type="PROSITE" id="PS51343">
    <property type="entry name" value="PII_GLNB_DOM"/>
    <property type="match status" value="1"/>
</dbReference>
<dbReference type="PANTHER" id="PTHR30115:SF11">
    <property type="entry name" value="NITROGEN REGULATORY PROTEIN P-II HOMOLOG"/>
    <property type="match status" value="1"/>
</dbReference>
<gene>
    <name evidence="2" type="ORF">F0Q01_12335</name>
</gene>
<reference evidence="2 3" key="2">
    <citation type="submission" date="2020-03" db="EMBL/GenBank/DDBJ databases">
        <title>Investigating the evolutionary divergence of the Butyrivibrio group.</title>
        <authorList>
            <person name="Skvortsov T."/>
            <person name="Santos F.G."/>
            <person name="Ting K.S."/>
            <person name="Creevey C.J."/>
        </authorList>
    </citation>
    <scope>NUCLEOTIDE SEQUENCE [LARGE SCALE GENOMIC DNA]</scope>
    <source>
        <strain evidence="2 3">MZ8</strain>
    </source>
</reference>
<dbReference type="PROSITE" id="PS00638">
    <property type="entry name" value="PII_GLNB_CTER"/>
    <property type="match status" value="1"/>
</dbReference>
<evidence type="ECO:0000313" key="3">
    <source>
        <dbReference type="Proteomes" id="UP000473091"/>
    </source>
</evidence>
<dbReference type="GO" id="GO:0030234">
    <property type="term" value="F:enzyme regulator activity"/>
    <property type="evidence" value="ECO:0007669"/>
    <property type="project" value="InterPro"/>
</dbReference>
<evidence type="ECO:0000256" key="1">
    <source>
        <dbReference type="RuleBase" id="RU003936"/>
    </source>
</evidence>
<dbReference type="PANTHER" id="PTHR30115">
    <property type="entry name" value="NITROGEN REGULATORY PROTEIN P-II"/>
    <property type="match status" value="1"/>
</dbReference>
<dbReference type="GO" id="GO:0006808">
    <property type="term" value="P:regulation of nitrogen utilization"/>
    <property type="evidence" value="ECO:0007669"/>
    <property type="project" value="InterPro"/>
</dbReference>
<dbReference type="InterPro" id="IPR017918">
    <property type="entry name" value="N-reg_PII_CS"/>
</dbReference>
<dbReference type="PRINTS" id="PR00340">
    <property type="entry name" value="PIIGLNB"/>
</dbReference>
<protein>
    <submittedName>
        <fullName evidence="2">P-II family nitrogen regulator</fullName>
    </submittedName>
</protein>